<sequence length="181" mass="21301">MKHPPLGLARNEVRLVPHHPGWVEEFQRMRQKIHNAIPQLQEQLIQHIGSTAIQDIQAKPVLDIAIGVTQLETEASEYEDSLRSIGFYRLKVERPDEIVFARFRDSSFEIKTHFIHMLPYDSEHWKDMLFFRDYMNTHAAARQEYEAVKKSFTGQNAEGIQEYTAHKEAYIQHIFQLRNAE</sequence>
<dbReference type="Gene3D" id="3.30.460.10">
    <property type="entry name" value="Beta Polymerase, domain 2"/>
    <property type="match status" value="1"/>
</dbReference>
<dbReference type="InterPro" id="IPR007344">
    <property type="entry name" value="GrpB/CoaE"/>
</dbReference>
<dbReference type="EMBL" id="CP013023">
    <property type="protein sequence ID" value="ANF96953.1"/>
    <property type="molecule type" value="Genomic_DNA"/>
</dbReference>
<dbReference type="PANTHER" id="PTHR34822">
    <property type="entry name" value="GRPB DOMAIN PROTEIN (AFU_ORTHOLOGUE AFUA_1G01530)"/>
    <property type="match status" value="1"/>
</dbReference>
<protein>
    <recommendedName>
        <fullName evidence="3">Dephospho-CoA kinase</fullName>
    </recommendedName>
</protein>
<accession>A0A172ZHE7</accession>
<dbReference type="InterPro" id="IPR043519">
    <property type="entry name" value="NT_sf"/>
</dbReference>
<reference evidence="2" key="1">
    <citation type="submission" date="2015-10" db="EMBL/GenBank/DDBJ databases">
        <title>Genome of Paenibacillus bovis sp. nov.</title>
        <authorList>
            <person name="Wu Z."/>
            <person name="Gao C."/>
            <person name="Liu Z."/>
            <person name="Zheng H."/>
        </authorList>
    </citation>
    <scope>NUCLEOTIDE SEQUENCE [LARGE SCALE GENOMIC DNA]</scope>
    <source>
        <strain evidence="2">BD3526</strain>
    </source>
</reference>
<dbReference type="SUPFAM" id="SSF81301">
    <property type="entry name" value="Nucleotidyltransferase"/>
    <property type="match status" value="1"/>
</dbReference>
<dbReference type="KEGG" id="pbv:AR543_13685"/>
<dbReference type="PANTHER" id="PTHR34822:SF1">
    <property type="entry name" value="GRPB FAMILY PROTEIN"/>
    <property type="match status" value="1"/>
</dbReference>
<name>A0A172ZHE7_9BACL</name>
<keyword evidence="2" id="KW-1185">Reference proteome</keyword>
<dbReference type="Proteomes" id="UP000078148">
    <property type="component" value="Chromosome"/>
</dbReference>
<proteinExistence type="predicted"/>
<organism evidence="1 2">
    <name type="scientific">Paenibacillus bovis</name>
    <dbReference type="NCBI Taxonomy" id="1616788"/>
    <lineage>
        <taxon>Bacteria</taxon>
        <taxon>Bacillati</taxon>
        <taxon>Bacillota</taxon>
        <taxon>Bacilli</taxon>
        <taxon>Bacillales</taxon>
        <taxon>Paenibacillaceae</taxon>
        <taxon>Paenibacillus</taxon>
    </lineage>
</organism>
<dbReference type="AlphaFoldDB" id="A0A172ZHE7"/>
<dbReference type="RefSeq" id="WP_060535060.1">
    <property type="nucleotide sequence ID" value="NZ_CP013023.1"/>
</dbReference>
<evidence type="ECO:0000313" key="1">
    <source>
        <dbReference type="EMBL" id="ANF96953.1"/>
    </source>
</evidence>
<evidence type="ECO:0000313" key="2">
    <source>
        <dbReference type="Proteomes" id="UP000078148"/>
    </source>
</evidence>
<gene>
    <name evidence="1" type="ORF">AR543_13685</name>
</gene>
<evidence type="ECO:0008006" key="3">
    <source>
        <dbReference type="Google" id="ProtNLM"/>
    </source>
</evidence>
<dbReference type="Pfam" id="PF04229">
    <property type="entry name" value="GrpB"/>
    <property type="match status" value="1"/>
</dbReference>
<reference evidence="1 2" key="2">
    <citation type="journal article" date="2016" name="Int. J. Syst. Evol. Microbiol.">
        <title>Paenibacillus bovis sp. nov., isolated from raw yak (Bos grunniens) milk.</title>
        <authorList>
            <person name="Gao C."/>
            <person name="Han J."/>
            <person name="Liu Z."/>
            <person name="Xu X."/>
            <person name="Hang F."/>
            <person name="Wu Z."/>
        </authorList>
    </citation>
    <scope>NUCLEOTIDE SEQUENCE [LARGE SCALE GENOMIC DNA]</scope>
    <source>
        <strain evidence="1 2">BD3526</strain>
    </source>
</reference>
<dbReference type="OrthoDB" id="9799092at2"/>
<dbReference type="STRING" id="1616788.AR543_13685"/>